<feature type="transmembrane region" description="Helical" evidence="1">
    <location>
        <begin position="524"/>
        <end position="542"/>
    </location>
</feature>
<name>A0A3B0ZCI8_9ZZZZ</name>
<proteinExistence type="predicted"/>
<dbReference type="Gene3D" id="3.40.50.450">
    <property type="match status" value="1"/>
</dbReference>
<sequence>MNHIKPPVLGLRIGIVGNRDLTGVDEAQVRQSLDGLFRTICSETEAIWRAHCLPSTQAVYANEPPQFTLINSLAEGADQLVAEVVRALPYSFRLSCPIPFPSSKYKQLFSTSADRENFDRLVADEQLAPVIIEMDCSADTPKQRQQGYRAAADMLLDNTDILVALYDPEKVGDTGGSLDTTEIAVQRRIPVIHLNTKNPQAISHVIKLTRFDEDDPLMVAADIQPLLETVLLPSAYRKSSQPADAGQEEDRTRCTSGMRCFFNEPLLQNTGARRRAGILYKLYAPAWKVVYGIMKLFQRSSGQDSACADLQEKESTQKIARTVQMTQAPYAQQKKQIDALASHYMDIYRGSFILNFLLGAMAVLFAVSSYFSDEVFYGSSQMFTGFELGFLVVIVATYISSRRGNWQRKAVDYRFMVEYFRHVEMLALLGRSTQLLQPAEHHHTHDPGNTWMGWYLKAFLRSQQPFQGVLVDAASDLKQRTVRLDQAYVTHVQHTMCRDWLEYQSGYHRALHGRYSAWGRVSNFSMALLFILTLCGVVLHLLPWHPAGELANAAYGWGVAVLVAALPAFLAALHGISVQGEFERLSERSVSTAGYLEDLIKRLNAIQPESSSRYTDAVGDHAVEAAQVMLEEVTDWQVLYRAHAVGLT</sequence>
<dbReference type="SUPFAM" id="SSF102405">
    <property type="entry name" value="MCP/YpsA-like"/>
    <property type="match status" value="1"/>
</dbReference>
<feature type="transmembrane region" description="Helical" evidence="1">
    <location>
        <begin position="352"/>
        <end position="371"/>
    </location>
</feature>
<keyword evidence="1" id="KW-1133">Transmembrane helix</keyword>
<evidence type="ECO:0008006" key="3">
    <source>
        <dbReference type="Google" id="ProtNLM"/>
    </source>
</evidence>
<dbReference type="AlphaFoldDB" id="A0A3B0ZCI8"/>
<protein>
    <recommendedName>
        <fullName evidence="3">SMODS and SLOG-associating 2TM effector domain-containing protein</fullName>
    </recommendedName>
</protein>
<accession>A0A3B0ZCI8</accession>
<keyword evidence="1" id="KW-0472">Membrane</keyword>
<feature type="transmembrane region" description="Helical" evidence="1">
    <location>
        <begin position="554"/>
        <end position="576"/>
    </location>
</feature>
<reference evidence="2" key="1">
    <citation type="submission" date="2018-06" db="EMBL/GenBank/DDBJ databases">
        <authorList>
            <person name="Zhirakovskaya E."/>
        </authorList>
    </citation>
    <scope>NUCLEOTIDE SEQUENCE</scope>
</reference>
<keyword evidence="1" id="KW-0812">Transmembrane</keyword>
<gene>
    <name evidence="2" type="ORF">MNBD_GAMMA15-1490</name>
</gene>
<organism evidence="2">
    <name type="scientific">hydrothermal vent metagenome</name>
    <dbReference type="NCBI Taxonomy" id="652676"/>
    <lineage>
        <taxon>unclassified sequences</taxon>
        <taxon>metagenomes</taxon>
        <taxon>ecological metagenomes</taxon>
    </lineage>
</organism>
<feature type="transmembrane region" description="Helical" evidence="1">
    <location>
        <begin position="377"/>
        <end position="399"/>
    </location>
</feature>
<dbReference type="EMBL" id="UOFN01000095">
    <property type="protein sequence ID" value="VAW78436.1"/>
    <property type="molecule type" value="Genomic_DNA"/>
</dbReference>
<evidence type="ECO:0000256" key="1">
    <source>
        <dbReference type="SAM" id="Phobius"/>
    </source>
</evidence>
<evidence type="ECO:0000313" key="2">
    <source>
        <dbReference type="EMBL" id="VAW78436.1"/>
    </source>
</evidence>